<name>A0A5C6X5E2_9DELT</name>
<protein>
    <recommendedName>
        <fullName evidence="4">Lipoprotein</fullName>
    </recommendedName>
</protein>
<reference evidence="2 3" key="1">
    <citation type="submission" date="2019-08" db="EMBL/GenBank/DDBJ databases">
        <title>Bradymonadales sp. TMQ2.</title>
        <authorList>
            <person name="Liang Q."/>
        </authorList>
    </citation>
    <scope>NUCLEOTIDE SEQUENCE [LARGE SCALE GENOMIC DNA]</scope>
    <source>
        <strain evidence="2 3">TMQ2</strain>
    </source>
</reference>
<dbReference type="PROSITE" id="PS51257">
    <property type="entry name" value="PROKAR_LIPOPROTEIN"/>
    <property type="match status" value="1"/>
</dbReference>
<dbReference type="OrthoDB" id="9825459at2"/>
<evidence type="ECO:0000313" key="2">
    <source>
        <dbReference type="EMBL" id="TXD36368.1"/>
    </source>
</evidence>
<accession>A0A5C6X5E2</accession>
<gene>
    <name evidence="2" type="ORF">FRC96_09825</name>
</gene>
<dbReference type="Proteomes" id="UP000321046">
    <property type="component" value="Unassembled WGS sequence"/>
</dbReference>
<dbReference type="SUPFAM" id="SSF82171">
    <property type="entry name" value="DPP6 N-terminal domain-like"/>
    <property type="match status" value="1"/>
</dbReference>
<sequence length="382" mass="42103">MKRKYPVGIHLICLTLACSLPGTGCGDVADRPLPSSDRATPDAPQHPRCAETETDCDDRATTTFQGRYHEIFVSSDASAIYAVGRSDDELRLFRAPIASTLIWEDLPLPEAMVHQTGAHLASIYEADDALLMATREHGAWRRSASTGTWARFHPEFVPEQGRITRITSHQGHLLAYVVYTPQVDEASTTSSQPHVQVWSAPATSRLEGDWELKHEAVHMLIDYLPQHATTVRSTMYGTVEIAQSPTSPWEQLDELSGHANPRLAAWGEGLAVVSQAEVWRSDADSRRWEKVSDTGAWDFARAGDNLVLSHPNQTLTMLHPDGQHQALPPLPGDPHRPAEVAASGDAVFATAYDAFVYRLAADGSTWERLSPGVDQNTVRDFR</sequence>
<proteinExistence type="predicted"/>
<dbReference type="RefSeq" id="WP_146974319.1">
    <property type="nucleotide sequence ID" value="NZ_VOSL01000044.1"/>
</dbReference>
<dbReference type="AlphaFoldDB" id="A0A5C6X5E2"/>
<organism evidence="2 3">
    <name type="scientific">Lujinxingia vulgaris</name>
    <dbReference type="NCBI Taxonomy" id="2600176"/>
    <lineage>
        <taxon>Bacteria</taxon>
        <taxon>Deltaproteobacteria</taxon>
        <taxon>Bradymonadales</taxon>
        <taxon>Lujinxingiaceae</taxon>
        <taxon>Lujinxingia</taxon>
    </lineage>
</organism>
<evidence type="ECO:0008006" key="4">
    <source>
        <dbReference type="Google" id="ProtNLM"/>
    </source>
</evidence>
<dbReference type="EMBL" id="VOSL01000044">
    <property type="protein sequence ID" value="TXD36368.1"/>
    <property type="molecule type" value="Genomic_DNA"/>
</dbReference>
<comment type="caution">
    <text evidence="2">The sequence shown here is derived from an EMBL/GenBank/DDBJ whole genome shotgun (WGS) entry which is preliminary data.</text>
</comment>
<feature type="region of interest" description="Disordered" evidence="1">
    <location>
        <begin position="31"/>
        <end position="54"/>
    </location>
</feature>
<evidence type="ECO:0000313" key="3">
    <source>
        <dbReference type="Proteomes" id="UP000321046"/>
    </source>
</evidence>
<evidence type="ECO:0000256" key="1">
    <source>
        <dbReference type="SAM" id="MobiDB-lite"/>
    </source>
</evidence>